<organism evidence="15 16">
    <name type="scientific">Hyphococcus lacteus</name>
    <dbReference type="NCBI Taxonomy" id="3143536"/>
    <lineage>
        <taxon>Bacteria</taxon>
        <taxon>Pseudomonadati</taxon>
        <taxon>Pseudomonadota</taxon>
        <taxon>Alphaproteobacteria</taxon>
        <taxon>Parvularculales</taxon>
        <taxon>Parvularculaceae</taxon>
        <taxon>Hyphococcus</taxon>
    </lineage>
</organism>
<dbReference type="SUPFAM" id="SSF48179">
    <property type="entry name" value="6-phosphogluconate dehydrogenase C-terminal domain-like"/>
    <property type="match status" value="2"/>
</dbReference>
<dbReference type="EC" id="4.2.1.17" evidence="4"/>
<dbReference type="InterPro" id="IPR006108">
    <property type="entry name" value="3HC_DH_C"/>
</dbReference>
<evidence type="ECO:0000256" key="12">
    <source>
        <dbReference type="ARBA" id="ARBA00049556"/>
    </source>
</evidence>
<keyword evidence="7" id="KW-0560">Oxidoreductase</keyword>
<keyword evidence="6" id="KW-0442">Lipid degradation</keyword>
<dbReference type="Gene3D" id="3.40.50.720">
    <property type="entry name" value="NAD(P)-binding Rossmann-like Domain"/>
    <property type="match status" value="1"/>
</dbReference>
<evidence type="ECO:0000256" key="9">
    <source>
        <dbReference type="ARBA" id="ARBA00023098"/>
    </source>
</evidence>
<comment type="catalytic activity">
    <reaction evidence="12">
        <text>a (3S)-3-hydroxyacyl-CoA + NAD(+) = a 3-oxoacyl-CoA + NADH + H(+)</text>
        <dbReference type="Rhea" id="RHEA:22432"/>
        <dbReference type="ChEBI" id="CHEBI:15378"/>
        <dbReference type="ChEBI" id="CHEBI:57318"/>
        <dbReference type="ChEBI" id="CHEBI:57540"/>
        <dbReference type="ChEBI" id="CHEBI:57945"/>
        <dbReference type="ChEBI" id="CHEBI:90726"/>
        <dbReference type="EC" id="1.1.1.35"/>
    </reaction>
</comment>
<evidence type="ECO:0000256" key="7">
    <source>
        <dbReference type="ARBA" id="ARBA00023002"/>
    </source>
</evidence>
<comment type="pathway">
    <text evidence="1">Lipid metabolism; fatty acid beta-oxidation.</text>
</comment>
<name>A0ABV3Z656_9PROT</name>
<dbReference type="InterPro" id="IPR036291">
    <property type="entry name" value="NAD(P)-bd_dom_sf"/>
</dbReference>
<dbReference type="Gene3D" id="1.10.1040.50">
    <property type="match status" value="1"/>
</dbReference>
<evidence type="ECO:0000259" key="14">
    <source>
        <dbReference type="Pfam" id="PF02737"/>
    </source>
</evidence>
<dbReference type="RefSeq" id="WP_369314287.1">
    <property type="nucleotide sequence ID" value="NZ_JBEHZE010000001.1"/>
</dbReference>
<protein>
    <recommendedName>
        <fullName evidence="4">enoyl-CoA hydratase</fullName>
        <ecNumber evidence="4">4.2.1.17</ecNumber>
    </recommendedName>
</protein>
<dbReference type="Gene3D" id="3.90.226.10">
    <property type="entry name" value="2-enoyl-CoA Hydratase, Chain A, domain 1"/>
    <property type="match status" value="1"/>
</dbReference>
<gene>
    <name evidence="15" type="ORF">ABFZ84_12170</name>
</gene>
<keyword evidence="9" id="KW-0443">Lipid metabolism</keyword>
<dbReference type="Pfam" id="PF00725">
    <property type="entry name" value="3HCDH"/>
    <property type="match status" value="1"/>
</dbReference>
<dbReference type="Pfam" id="PF00378">
    <property type="entry name" value="ECH_1"/>
    <property type="match status" value="1"/>
</dbReference>
<evidence type="ECO:0000259" key="13">
    <source>
        <dbReference type="Pfam" id="PF00725"/>
    </source>
</evidence>
<evidence type="ECO:0000256" key="4">
    <source>
        <dbReference type="ARBA" id="ARBA00012076"/>
    </source>
</evidence>
<evidence type="ECO:0000313" key="15">
    <source>
        <dbReference type="EMBL" id="MEX6634301.1"/>
    </source>
</evidence>
<dbReference type="InterPro" id="IPR006176">
    <property type="entry name" value="3-OHacyl-CoA_DH_NAD-bd"/>
</dbReference>
<dbReference type="PROSITE" id="PS00067">
    <property type="entry name" value="3HCDH"/>
    <property type="match status" value="1"/>
</dbReference>
<dbReference type="EMBL" id="JBEHZE010000001">
    <property type="protein sequence ID" value="MEX6634301.1"/>
    <property type="molecule type" value="Genomic_DNA"/>
</dbReference>
<evidence type="ECO:0000256" key="10">
    <source>
        <dbReference type="ARBA" id="ARBA00023239"/>
    </source>
</evidence>
<evidence type="ECO:0000256" key="2">
    <source>
        <dbReference type="ARBA" id="ARBA00007005"/>
    </source>
</evidence>
<evidence type="ECO:0000256" key="3">
    <source>
        <dbReference type="ARBA" id="ARBA00008750"/>
    </source>
</evidence>
<accession>A0ABV3Z656</accession>
<keyword evidence="8" id="KW-0520">NAD</keyword>
<evidence type="ECO:0000313" key="16">
    <source>
        <dbReference type="Proteomes" id="UP001560685"/>
    </source>
</evidence>
<dbReference type="InterPro" id="IPR050136">
    <property type="entry name" value="FA_oxidation_alpha_subunit"/>
</dbReference>
<sequence>MSYKTLNIEVDGDGIALVTIDLPGKSMNVWDADLMEEFAKWVDEFVADDNVKGAVITSGKASGFLAGADLNMLGSGSVGKGGKATKEDQFNSAFALNSVLRKLETGGHTAKALTKGEAAAKPVAAAVNGLALGGGLELVLACHHRVVADNPKIQLGVPEVQVGLLPGAGGTQRLPRLAGLQNAAMLATQGKPIDPNTAKGQGIIQEVVPADQVVAKAKEWVKANPKVAQPWDKKGFKFPGGGGAMDPRAAQFFMAANAMAQRETNHNYPAVRYILSCLYEGSIVPMDTAIRIETKYFVKLLSSPQSRNMIRTLFINKQAAEKGEQRPKDVPPSALKKVGVLGAGMMGAGIAYVTAKGGMDVVLLDRDLEYAKKGKGYSEKIVEKGISRGKVTKDKGEALLARITPTTDYNDLKDVDLIIEAVFEDPEVKADVIKKTEAVIGKDIVFASNTSTLPISGLAKNSERPDQFIGIHFFSPVDKMPLVEIIPGDKSGDRSLATALDYVRMIKKTPIVVKDTRGFYTNRVVPPYLGEAMIMVQEGIKPALIENAAKTLGMPVGPLALTDETSLSLGHMLMTSTKKELGKDYKPSGNEELLEKMVVGLGRHGRKSGGGFYEYPEGGKKHLWQGLSEHFPVADEQPSLEETKERLLYAQLIPAAQCYAEGIVFDPQSADLGAIFGWGFAPWTGGPMSHIDTIGLENFVRKAESLAQKYGARFSPPEKFREMAKSGETLYGRKAA</sequence>
<comment type="caution">
    <text evidence="15">The sequence shown here is derived from an EMBL/GenBank/DDBJ whole genome shotgun (WGS) entry which is preliminary data.</text>
</comment>
<evidence type="ECO:0000256" key="5">
    <source>
        <dbReference type="ARBA" id="ARBA00022832"/>
    </source>
</evidence>
<evidence type="ECO:0000256" key="11">
    <source>
        <dbReference type="ARBA" id="ARBA00023268"/>
    </source>
</evidence>
<keyword evidence="10" id="KW-0456">Lyase</keyword>
<dbReference type="InterPro" id="IPR001753">
    <property type="entry name" value="Enoyl-CoA_hydra/iso"/>
</dbReference>
<dbReference type="PANTHER" id="PTHR43612:SF3">
    <property type="entry name" value="TRIFUNCTIONAL ENZYME SUBUNIT ALPHA, MITOCHONDRIAL"/>
    <property type="match status" value="1"/>
</dbReference>
<reference evidence="15 16" key="1">
    <citation type="submission" date="2024-05" db="EMBL/GenBank/DDBJ databases">
        <title>Three bacterial strains, DH-69, EH-24, and ECK-19 isolated from coastal sediments.</title>
        <authorList>
            <person name="Ye Y.-Q."/>
            <person name="Du Z.-J."/>
        </authorList>
    </citation>
    <scope>NUCLEOTIDE SEQUENCE [LARGE SCALE GENOMIC DNA]</scope>
    <source>
        <strain evidence="15 16">ECK-19</strain>
    </source>
</reference>
<dbReference type="CDD" id="cd06558">
    <property type="entry name" value="crotonase-like"/>
    <property type="match status" value="1"/>
</dbReference>
<feature type="domain" description="3-hydroxyacyl-CoA dehydrogenase C-terminal" evidence="13">
    <location>
        <begin position="518"/>
        <end position="615"/>
    </location>
</feature>
<evidence type="ECO:0000256" key="8">
    <source>
        <dbReference type="ARBA" id="ARBA00023027"/>
    </source>
</evidence>
<dbReference type="InterPro" id="IPR008927">
    <property type="entry name" value="6-PGluconate_DH-like_C_sf"/>
</dbReference>
<dbReference type="Proteomes" id="UP001560685">
    <property type="component" value="Unassembled WGS sequence"/>
</dbReference>
<evidence type="ECO:0000256" key="6">
    <source>
        <dbReference type="ARBA" id="ARBA00022963"/>
    </source>
</evidence>
<proteinExistence type="inferred from homology"/>
<dbReference type="SUPFAM" id="SSF51735">
    <property type="entry name" value="NAD(P)-binding Rossmann-fold domains"/>
    <property type="match status" value="1"/>
</dbReference>
<comment type="similarity">
    <text evidence="2">In the central section; belongs to the 3-hydroxyacyl-CoA dehydrogenase family.</text>
</comment>
<keyword evidence="16" id="KW-1185">Reference proteome</keyword>
<dbReference type="InterPro" id="IPR029045">
    <property type="entry name" value="ClpP/crotonase-like_dom_sf"/>
</dbReference>
<evidence type="ECO:0000256" key="1">
    <source>
        <dbReference type="ARBA" id="ARBA00005005"/>
    </source>
</evidence>
<comment type="similarity">
    <text evidence="3">In the N-terminal section; belongs to the enoyl-CoA hydratase/isomerase family.</text>
</comment>
<feature type="domain" description="3-hydroxyacyl-CoA dehydrogenase NAD binding" evidence="14">
    <location>
        <begin position="337"/>
        <end position="516"/>
    </location>
</feature>
<keyword evidence="11" id="KW-0511">Multifunctional enzyme</keyword>
<dbReference type="PANTHER" id="PTHR43612">
    <property type="entry name" value="TRIFUNCTIONAL ENZYME SUBUNIT ALPHA"/>
    <property type="match status" value="1"/>
</dbReference>
<dbReference type="Pfam" id="PF02737">
    <property type="entry name" value="3HCDH_N"/>
    <property type="match status" value="1"/>
</dbReference>
<keyword evidence="5" id="KW-0276">Fatty acid metabolism</keyword>
<dbReference type="InterPro" id="IPR006180">
    <property type="entry name" value="3-OHacyl-CoA_DH_CS"/>
</dbReference>
<dbReference type="SUPFAM" id="SSF52096">
    <property type="entry name" value="ClpP/crotonase"/>
    <property type="match status" value="1"/>
</dbReference>